<evidence type="ECO:0000259" key="3">
    <source>
        <dbReference type="Pfam" id="PF13476"/>
    </source>
</evidence>
<dbReference type="InterPro" id="IPR027417">
    <property type="entry name" value="P-loop_NTPase"/>
</dbReference>
<dbReference type="RefSeq" id="WP_141381589.1">
    <property type="nucleotide sequence ID" value="NZ_BJNA01000099.1"/>
</dbReference>
<feature type="region of interest" description="Disordered" evidence="1">
    <location>
        <begin position="506"/>
        <end position="532"/>
    </location>
</feature>
<organism evidence="4 5">
    <name type="scientific">Microbacterium lacticum</name>
    <dbReference type="NCBI Taxonomy" id="33885"/>
    <lineage>
        <taxon>Bacteria</taxon>
        <taxon>Bacillati</taxon>
        <taxon>Actinomycetota</taxon>
        <taxon>Actinomycetes</taxon>
        <taxon>Micrococcales</taxon>
        <taxon>Microbacteriaceae</taxon>
        <taxon>Microbacterium</taxon>
    </lineage>
</organism>
<dbReference type="GO" id="GO:0006302">
    <property type="term" value="P:double-strand break repair"/>
    <property type="evidence" value="ECO:0007669"/>
    <property type="project" value="InterPro"/>
</dbReference>
<dbReference type="EMBL" id="VFPS01000001">
    <property type="protein sequence ID" value="TQN00504.1"/>
    <property type="molecule type" value="Genomic_DNA"/>
</dbReference>
<dbReference type="Pfam" id="PF13304">
    <property type="entry name" value="AAA_21"/>
    <property type="match status" value="1"/>
</dbReference>
<dbReference type="GO" id="GO:0016887">
    <property type="term" value="F:ATP hydrolysis activity"/>
    <property type="evidence" value="ECO:0007669"/>
    <property type="project" value="InterPro"/>
</dbReference>
<gene>
    <name evidence="4" type="ORF">FHX68_0606</name>
</gene>
<feature type="domain" description="Rad50/SbcC-type AAA" evidence="3">
    <location>
        <begin position="36"/>
        <end position="71"/>
    </location>
</feature>
<accession>A0A4Y3USF9</accession>
<sequence length="532" mass="57532">MGLGTHDRSEIRDSDLADLIKRVSRRAYDTYLVSMNLAHLRAYRDSHIRFDFPVTALVGPNGGGKSTVLGAAALIHHDVKPRQYFAKSGVYDKSMVDWRIEYDILENRKPISRTASYPKSKWNRNAVKRTILTFGVARTLPATERKDLASFIGGSFKGFGETVLSEQTVAAVESILGKEAQKYLLVDGTKSGSKQLYAARTTTGDAYSEFHFGAGEASVIRIVRDIEESPDGSLIVIEEIENGLHPVATRRLVEYLIDVARRKSCQVVFTTHSNDALAPLPDEGVWACANGTLTQGKLDVNALRTLTGEVSASFAIFVEDDFGAAMATAALRGYSRQSGISMLGVEVHQLGGAGNVRKLTTAHNLNPSIPFRAMGIVDGDVPHEVDPPHHVYAFPGSGDPEIHVAKAVAEKLDSIAARLALNLGLRASDQQRVAEVVNQRLLTNRDPHLIFEQIGQDLDFLAGQAVANAFLVQWVENYPDEVSALFDAAVDVIPDHPGSLFEPPVPSTGQIATDGAAGETAQAAPIVPSSVE</sequence>
<dbReference type="InterPro" id="IPR051396">
    <property type="entry name" value="Bact_Antivir_Def_Nuclease"/>
</dbReference>
<protein>
    <submittedName>
        <fullName evidence="4">AAA domain-containing protein</fullName>
    </submittedName>
</protein>
<evidence type="ECO:0000259" key="2">
    <source>
        <dbReference type="Pfam" id="PF13304"/>
    </source>
</evidence>
<dbReference type="OrthoDB" id="104167at2"/>
<dbReference type="Pfam" id="PF13476">
    <property type="entry name" value="AAA_23"/>
    <property type="match status" value="1"/>
</dbReference>
<evidence type="ECO:0000313" key="4">
    <source>
        <dbReference type="EMBL" id="TQN00504.1"/>
    </source>
</evidence>
<dbReference type="InterPro" id="IPR003959">
    <property type="entry name" value="ATPase_AAA_core"/>
</dbReference>
<evidence type="ECO:0000313" key="5">
    <source>
        <dbReference type="Proteomes" id="UP000319804"/>
    </source>
</evidence>
<comment type="caution">
    <text evidence="4">The sequence shown here is derived from an EMBL/GenBank/DDBJ whole genome shotgun (WGS) entry which is preliminary data.</text>
</comment>
<dbReference type="InterPro" id="IPR038729">
    <property type="entry name" value="Rad50/SbcC_AAA"/>
</dbReference>
<dbReference type="GO" id="GO:0005524">
    <property type="term" value="F:ATP binding"/>
    <property type="evidence" value="ECO:0007669"/>
    <property type="project" value="InterPro"/>
</dbReference>
<dbReference type="Proteomes" id="UP000319804">
    <property type="component" value="Unassembled WGS sequence"/>
</dbReference>
<reference evidence="4 5" key="1">
    <citation type="submission" date="2019-06" db="EMBL/GenBank/DDBJ databases">
        <title>Sequencing the genomes of 1000 actinobacteria strains.</title>
        <authorList>
            <person name="Klenk H.-P."/>
        </authorList>
    </citation>
    <scope>NUCLEOTIDE SEQUENCE [LARGE SCALE GENOMIC DNA]</scope>
    <source>
        <strain evidence="4 5">DSM 20427</strain>
    </source>
</reference>
<feature type="domain" description="ATPase AAA-type core" evidence="2">
    <location>
        <begin position="230"/>
        <end position="274"/>
    </location>
</feature>
<name>A0A4Y3USF9_9MICO</name>
<dbReference type="PANTHER" id="PTHR43581">
    <property type="entry name" value="ATP/GTP PHOSPHATASE"/>
    <property type="match status" value="1"/>
</dbReference>
<dbReference type="AlphaFoldDB" id="A0A4Y3USF9"/>
<keyword evidence="5" id="KW-1185">Reference proteome</keyword>
<dbReference type="Gene3D" id="3.40.50.300">
    <property type="entry name" value="P-loop containing nucleotide triphosphate hydrolases"/>
    <property type="match status" value="2"/>
</dbReference>
<evidence type="ECO:0000256" key="1">
    <source>
        <dbReference type="SAM" id="MobiDB-lite"/>
    </source>
</evidence>
<dbReference type="PANTHER" id="PTHR43581:SF4">
    <property type="entry name" value="ATP_GTP PHOSPHATASE"/>
    <property type="match status" value="1"/>
</dbReference>
<proteinExistence type="predicted"/>
<dbReference type="SUPFAM" id="SSF52540">
    <property type="entry name" value="P-loop containing nucleoside triphosphate hydrolases"/>
    <property type="match status" value="1"/>
</dbReference>